<reference evidence="2 3" key="1">
    <citation type="journal article" date="2014" name="Front. Microbiol.">
        <title>Population and genomic analysis of the genus Halorubrum.</title>
        <authorList>
            <person name="Fullmer M.S."/>
            <person name="Soucy S.M."/>
            <person name="Swithers K.S."/>
            <person name="Makkay A.M."/>
            <person name="Wheeler R."/>
            <person name="Ventosa A."/>
            <person name="Gogarten J.P."/>
            <person name="Papke R.T."/>
        </authorList>
    </citation>
    <scope>NUCLEOTIDE SEQUENCE [LARGE SCALE GENOMIC DNA]</scope>
    <source>
        <strain evidence="2 3">Ga36</strain>
    </source>
</reference>
<dbReference type="EMBL" id="NHOZ01000147">
    <property type="protein sequence ID" value="OYR60339.1"/>
    <property type="molecule type" value="Genomic_DNA"/>
</dbReference>
<dbReference type="Proteomes" id="UP000215731">
    <property type="component" value="Unassembled WGS sequence"/>
</dbReference>
<feature type="compositionally biased region" description="Acidic residues" evidence="1">
    <location>
        <begin position="385"/>
        <end position="499"/>
    </location>
</feature>
<evidence type="ECO:0000256" key="1">
    <source>
        <dbReference type="SAM" id="MobiDB-lite"/>
    </source>
</evidence>
<feature type="compositionally biased region" description="Low complexity" evidence="1">
    <location>
        <begin position="331"/>
        <end position="340"/>
    </location>
</feature>
<organism evidence="2 3">
    <name type="scientific">Halorubrum ezzemoulense</name>
    <name type="common">Halorubrum chaoviator</name>
    <dbReference type="NCBI Taxonomy" id="337243"/>
    <lineage>
        <taxon>Archaea</taxon>
        <taxon>Methanobacteriati</taxon>
        <taxon>Methanobacteriota</taxon>
        <taxon>Stenosarchaea group</taxon>
        <taxon>Halobacteria</taxon>
        <taxon>Halobacteriales</taxon>
        <taxon>Haloferacaceae</taxon>
        <taxon>Halorubrum</taxon>
    </lineage>
</organism>
<feature type="compositionally biased region" description="Acidic residues" evidence="1">
    <location>
        <begin position="347"/>
        <end position="359"/>
    </location>
</feature>
<proteinExistence type="predicted"/>
<dbReference type="AlphaFoldDB" id="A0A256IUT9"/>
<gene>
    <name evidence="2" type="ORF">DJ80_15760</name>
</gene>
<protein>
    <submittedName>
        <fullName evidence="2">DNA primase</fullName>
    </submittedName>
</protein>
<evidence type="ECO:0000313" key="2">
    <source>
        <dbReference type="EMBL" id="OYR60339.1"/>
    </source>
</evidence>
<dbReference type="RefSeq" id="WP_094553639.1">
    <property type="nucleotide sequence ID" value="NZ_NHOZ01000147.1"/>
</dbReference>
<feature type="region of interest" description="Disordered" evidence="1">
    <location>
        <begin position="318"/>
        <end position="512"/>
    </location>
</feature>
<comment type="caution">
    <text evidence="2">The sequence shown here is derived from an EMBL/GenBank/DDBJ whole genome shotgun (WGS) entry which is preliminary data.</text>
</comment>
<name>A0A256IUT9_HALEZ</name>
<sequence length="512" mass="52517">MSERTRAILLAAVVALGAVTGVAATGVAAADGGLEVAVDDADGEPTVTVTENDTAVENATVVVSVVDDGDENASYAGTGEYETDANGTVDLPAAKEDVTVAVTAAAGDDTASTTVDLEAPDGLELDVENAESEPVVTVTNDDDPVENASVNVTAVDENASYAGAGEYETDANGTVTLPAAEEDVTVNVTAEYDNESASETVDIEAPDGLEVAVDDTDGEPVVTVTDNGTAVENASVTVTTVDENATYAGAGEYETDEDGTVGLPAAEENVTVEVTAAYGGESVSTTVDLTVGDEDEAEGQPFGQLVREFIEDIEDREGGIGGAVSDFVTENNPGNAPDHAGGPGGPDDADDGDDAENETDAPGNAPDHAGPDGEDDDERGPPSDADPDREEDDDAEETEGDAEDDDADEEGEDADEDEEDEESAEDEEDEESEEDEAEDDADEEETEADEDADEDEADEEETEADEDADEDEADEEETEADEDADEDEADEEADDDDGEGGPPDHAGGPGGN</sequence>
<evidence type="ECO:0000313" key="3">
    <source>
        <dbReference type="Proteomes" id="UP000215731"/>
    </source>
</evidence>
<accession>A0A256IUT9</accession>